<gene>
    <name evidence="5" type="ORF">Thert_00921</name>
</gene>
<dbReference type="PANTHER" id="PTHR43362">
    <property type="entry name" value="MANNITOL DEHYDROGENASE DSF1-RELATED"/>
    <property type="match status" value="1"/>
</dbReference>
<name>A0A223HXD7_THETR</name>
<comment type="catalytic activity">
    <reaction evidence="2">
        <text>D-mannitol 1-phosphate + NAD(+) = beta-D-fructose 6-phosphate + NADH + H(+)</text>
        <dbReference type="Rhea" id="RHEA:19661"/>
        <dbReference type="ChEBI" id="CHEBI:15378"/>
        <dbReference type="ChEBI" id="CHEBI:57540"/>
        <dbReference type="ChEBI" id="CHEBI:57634"/>
        <dbReference type="ChEBI" id="CHEBI:57945"/>
        <dbReference type="ChEBI" id="CHEBI:61381"/>
        <dbReference type="EC" id="1.1.1.17"/>
    </reaction>
</comment>
<feature type="domain" description="Mannitol dehydrogenase C-terminal" evidence="4">
    <location>
        <begin position="319"/>
        <end position="514"/>
    </location>
</feature>
<dbReference type="RefSeq" id="WP_094397003.1">
    <property type="nucleotide sequence ID" value="NZ_CP016893.1"/>
</dbReference>
<dbReference type="InterPro" id="IPR036291">
    <property type="entry name" value="NAD(P)-bd_dom_sf"/>
</dbReference>
<dbReference type="PANTHER" id="PTHR43362:SF1">
    <property type="entry name" value="MANNITOL DEHYDROGENASE 2-RELATED"/>
    <property type="match status" value="1"/>
</dbReference>
<dbReference type="SUPFAM" id="SSF48179">
    <property type="entry name" value="6-phosphogluconate dehydrogenase C-terminal domain-like"/>
    <property type="match status" value="1"/>
</dbReference>
<dbReference type="Pfam" id="PF08125">
    <property type="entry name" value="Mannitol_dh_C"/>
    <property type="match status" value="1"/>
</dbReference>
<evidence type="ECO:0000313" key="6">
    <source>
        <dbReference type="Proteomes" id="UP000214975"/>
    </source>
</evidence>
<dbReference type="InterPro" id="IPR013131">
    <property type="entry name" value="Mannitol_DH_N"/>
</dbReference>
<dbReference type="SUPFAM" id="SSF51735">
    <property type="entry name" value="NAD(P)-binding Rossmann-fold domains"/>
    <property type="match status" value="1"/>
</dbReference>
<dbReference type="GO" id="GO:0051213">
    <property type="term" value="F:dioxygenase activity"/>
    <property type="evidence" value="ECO:0007669"/>
    <property type="project" value="UniProtKB-KW"/>
</dbReference>
<dbReference type="InterPro" id="IPR013328">
    <property type="entry name" value="6PGD_dom2"/>
</dbReference>
<evidence type="ECO:0000313" key="5">
    <source>
        <dbReference type="EMBL" id="AST57047.1"/>
    </source>
</evidence>
<evidence type="ECO:0000259" key="3">
    <source>
        <dbReference type="Pfam" id="PF01232"/>
    </source>
</evidence>
<dbReference type="InterPro" id="IPR050988">
    <property type="entry name" value="Mannitol_DH/Oxidoreductase"/>
</dbReference>
<dbReference type="GO" id="GO:0008926">
    <property type="term" value="F:mannitol-1-phosphate 5-dehydrogenase activity"/>
    <property type="evidence" value="ECO:0007669"/>
    <property type="project" value="UniProtKB-EC"/>
</dbReference>
<keyword evidence="1" id="KW-0560">Oxidoreductase</keyword>
<protein>
    <submittedName>
        <fullName evidence="5">Dioxygenase</fullName>
    </submittedName>
</protein>
<feature type="domain" description="Mannitol dehydrogenase N-terminal" evidence="3">
    <location>
        <begin position="38"/>
        <end position="307"/>
    </location>
</feature>
<evidence type="ECO:0000259" key="4">
    <source>
        <dbReference type="Pfam" id="PF08125"/>
    </source>
</evidence>
<dbReference type="Pfam" id="PF01232">
    <property type="entry name" value="Mannitol_dh"/>
    <property type="match status" value="1"/>
</dbReference>
<organism evidence="5 6">
    <name type="scientific">Thermoanaerobacterium thermosaccharolyticum</name>
    <name type="common">Clostridium thermosaccharolyticum</name>
    <dbReference type="NCBI Taxonomy" id="1517"/>
    <lineage>
        <taxon>Bacteria</taxon>
        <taxon>Bacillati</taxon>
        <taxon>Bacillota</taxon>
        <taxon>Clostridia</taxon>
        <taxon>Thermoanaerobacterales</taxon>
        <taxon>Thermoanaerobacteraceae</taxon>
        <taxon>Thermoanaerobacterium</taxon>
    </lineage>
</organism>
<evidence type="ECO:0000256" key="1">
    <source>
        <dbReference type="ARBA" id="ARBA00023002"/>
    </source>
</evidence>
<dbReference type="Proteomes" id="UP000214975">
    <property type="component" value="Chromosome"/>
</dbReference>
<proteinExistence type="predicted"/>
<sequence>MKLKRHELKDPKKWEEMGIKLPQFDIDKVIDETKKNPRWVHFGAGNIFRGFIAMLQQTLLNKGLADSGIIAVESYDFEVHDKIYVPYDNLGLLVIMNSDGTLEKEVVGSISDILLADPSNKENWDRLNEIFSNPSLQIVSMTITEKGYNLKDFAGNFIKEVMEDIEAGPENPKNVVSKLVSLVYSRYKKGEYPLALVSLDNFSGNGERLYSAVMTIAEEWANKGFVDKGFTQYLNDPSKISFPLTMIDKIVPRPHELVKKSLEEKGLEDMNIIKTSKNTVIAPFVNAEKAQYLVIEDKFPNGRMKLEEAGVLLTDKETVEKVERMKVTTCLNPLHTALAIYGCLLDYKTIADEMKDDCLRKLVEKIGYVEGMPVVINPKVLDPEEFIKEVIEVRLPNPYMPDTPQRIATDTSQKMGIRFGETIKSYIHRSDLEVNDLKFIPLVIAGWCRYLMGIDDEGNHMDLSPDPLLNDLKSHVSNIRLGDVDSVKDNLRPILSNKEIFGLDLYEVGLGEKVESYFKELISGTGAVRNTLKKYLEC</sequence>
<dbReference type="Gene3D" id="1.10.1040.10">
    <property type="entry name" value="N-(1-d-carboxylethyl)-l-norvaline Dehydrogenase, domain 2"/>
    <property type="match status" value="1"/>
</dbReference>
<keyword evidence="5" id="KW-0223">Dioxygenase</keyword>
<dbReference type="EMBL" id="CP016893">
    <property type="protein sequence ID" value="AST57047.1"/>
    <property type="molecule type" value="Genomic_DNA"/>
</dbReference>
<accession>A0A223HXD7</accession>
<reference evidence="5 6" key="1">
    <citation type="submission" date="2016-08" db="EMBL/GenBank/DDBJ databases">
        <title>A novel genetic cassette of butanologenic Thermoanaerobacterium thermosaccharolyticum that directly convert cellulose to butanol.</title>
        <authorList>
            <person name="Li T."/>
            <person name="He J."/>
        </authorList>
    </citation>
    <scope>NUCLEOTIDE SEQUENCE [LARGE SCALE GENOMIC DNA]</scope>
    <source>
        <strain evidence="5 6">TG57</strain>
    </source>
</reference>
<dbReference type="InterPro" id="IPR013118">
    <property type="entry name" value="Mannitol_DH_C"/>
</dbReference>
<evidence type="ECO:0000256" key="2">
    <source>
        <dbReference type="ARBA" id="ARBA00048615"/>
    </source>
</evidence>
<dbReference type="AlphaFoldDB" id="A0A223HXD7"/>
<dbReference type="InterPro" id="IPR008927">
    <property type="entry name" value="6-PGluconate_DH-like_C_sf"/>
</dbReference>
<dbReference type="Gene3D" id="3.40.50.720">
    <property type="entry name" value="NAD(P)-binding Rossmann-like Domain"/>
    <property type="match status" value="1"/>
</dbReference>